<evidence type="ECO:0000313" key="2">
    <source>
        <dbReference type="Proteomes" id="UP000828390"/>
    </source>
</evidence>
<reference evidence="1" key="2">
    <citation type="submission" date="2020-11" db="EMBL/GenBank/DDBJ databases">
        <authorList>
            <person name="McCartney M.A."/>
            <person name="Auch B."/>
            <person name="Kono T."/>
            <person name="Mallez S."/>
            <person name="Becker A."/>
            <person name="Gohl D.M."/>
            <person name="Silverstein K.A.T."/>
            <person name="Koren S."/>
            <person name="Bechman K.B."/>
            <person name="Herman A."/>
            <person name="Abrahante J.E."/>
            <person name="Garbe J."/>
        </authorList>
    </citation>
    <scope>NUCLEOTIDE SEQUENCE</scope>
    <source>
        <strain evidence="1">Duluth1</strain>
        <tissue evidence="1">Whole animal</tissue>
    </source>
</reference>
<evidence type="ECO:0000313" key="1">
    <source>
        <dbReference type="EMBL" id="KAH3770214.1"/>
    </source>
</evidence>
<gene>
    <name evidence="1" type="ORF">DPMN_171498</name>
</gene>
<dbReference type="EMBL" id="JAIWYP010000009">
    <property type="protein sequence ID" value="KAH3770214.1"/>
    <property type="molecule type" value="Genomic_DNA"/>
</dbReference>
<organism evidence="1 2">
    <name type="scientific">Dreissena polymorpha</name>
    <name type="common">Zebra mussel</name>
    <name type="synonym">Mytilus polymorpha</name>
    <dbReference type="NCBI Taxonomy" id="45954"/>
    <lineage>
        <taxon>Eukaryota</taxon>
        <taxon>Metazoa</taxon>
        <taxon>Spiralia</taxon>
        <taxon>Lophotrochozoa</taxon>
        <taxon>Mollusca</taxon>
        <taxon>Bivalvia</taxon>
        <taxon>Autobranchia</taxon>
        <taxon>Heteroconchia</taxon>
        <taxon>Euheterodonta</taxon>
        <taxon>Imparidentia</taxon>
        <taxon>Neoheterodontei</taxon>
        <taxon>Myida</taxon>
        <taxon>Dreissenoidea</taxon>
        <taxon>Dreissenidae</taxon>
        <taxon>Dreissena</taxon>
    </lineage>
</organism>
<reference evidence="1" key="1">
    <citation type="journal article" date="2019" name="bioRxiv">
        <title>The Genome of the Zebra Mussel, Dreissena polymorpha: A Resource for Invasive Species Research.</title>
        <authorList>
            <person name="McCartney M.A."/>
            <person name="Auch B."/>
            <person name="Kono T."/>
            <person name="Mallez S."/>
            <person name="Zhang Y."/>
            <person name="Obille A."/>
            <person name="Becker A."/>
            <person name="Abrahante J.E."/>
            <person name="Garbe J."/>
            <person name="Badalamenti J.P."/>
            <person name="Herman A."/>
            <person name="Mangelson H."/>
            <person name="Liachko I."/>
            <person name="Sullivan S."/>
            <person name="Sone E.D."/>
            <person name="Koren S."/>
            <person name="Silverstein K.A.T."/>
            <person name="Beckman K.B."/>
            <person name="Gohl D.M."/>
        </authorList>
    </citation>
    <scope>NUCLEOTIDE SEQUENCE</scope>
    <source>
        <strain evidence="1">Duluth1</strain>
        <tissue evidence="1">Whole animal</tissue>
    </source>
</reference>
<comment type="caution">
    <text evidence="1">The sequence shown here is derived from an EMBL/GenBank/DDBJ whole genome shotgun (WGS) entry which is preliminary data.</text>
</comment>
<accession>A0A9D4DY45</accession>
<proteinExistence type="predicted"/>
<name>A0A9D4DY45_DREPO</name>
<keyword evidence="2" id="KW-1185">Reference proteome</keyword>
<dbReference type="Proteomes" id="UP000828390">
    <property type="component" value="Unassembled WGS sequence"/>
</dbReference>
<sequence>MRAGWLAGWLAGWRAGGISFYSILVLSYAVGGGGVGEPDCPEETYLSLIVTTYQTHVPWEWGLNPGCRSEKCMNQPLR</sequence>
<protein>
    <submittedName>
        <fullName evidence="1">Uncharacterized protein</fullName>
    </submittedName>
</protein>
<dbReference type="AlphaFoldDB" id="A0A9D4DY45"/>